<gene>
    <name evidence="2" type="ordered locus">BP1026B_I0362</name>
</gene>
<feature type="region of interest" description="Disordered" evidence="1">
    <location>
        <begin position="19"/>
        <end position="93"/>
    </location>
</feature>
<feature type="compositionally biased region" description="Basic residues" evidence="1">
    <location>
        <begin position="19"/>
        <end position="29"/>
    </location>
</feature>
<dbReference type="AlphaFoldDB" id="A0A0H3HEQ0"/>
<proteinExistence type="predicted"/>
<sequence length="153" mass="17462">MLVRGAAYGARARGRCAVRAHLRKRRRGVPMRAPGISGSRSGSDEGRERRDARSPRKAPRRRDRAHTRVGSPHARPSYPAWMAHRARGAERKSRRARRVGLRCFAFRICRRGARRHASACDMHPRASTPRRLMSVLLSFRLRPLLSPNAMRRA</sequence>
<dbReference type="EMBL" id="CP002833">
    <property type="protein sequence ID" value="AFI65027.1"/>
    <property type="molecule type" value="Genomic_DNA"/>
</dbReference>
<dbReference type="Proteomes" id="UP000010087">
    <property type="component" value="Chromosome 1"/>
</dbReference>
<evidence type="ECO:0000256" key="1">
    <source>
        <dbReference type="SAM" id="MobiDB-lite"/>
    </source>
</evidence>
<evidence type="ECO:0000313" key="3">
    <source>
        <dbReference type="Proteomes" id="UP000010087"/>
    </source>
</evidence>
<organism evidence="2 3">
    <name type="scientific">Burkholderia pseudomallei (strain 1026b)</name>
    <dbReference type="NCBI Taxonomy" id="884204"/>
    <lineage>
        <taxon>Bacteria</taxon>
        <taxon>Pseudomonadati</taxon>
        <taxon>Pseudomonadota</taxon>
        <taxon>Betaproteobacteria</taxon>
        <taxon>Burkholderiales</taxon>
        <taxon>Burkholderiaceae</taxon>
        <taxon>Burkholderia</taxon>
        <taxon>pseudomallei group</taxon>
    </lineage>
</organism>
<reference evidence="2 3" key="1">
    <citation type="journal article" date="2012" name="PLoS ONE">
        <title>Evolution of Burkholderia pseudomallei in recurrent melioidosis.</title>
        <authorList>
            <person name="Hayden H.S."/>
            <person name="Lim R."/>
            <person name="Brittnacher M.J."/>
            <person name="Sims E.H."/>
            <person name="Ramage E.R."/>
            <person name="Fong C."/>
            <person name="Wu Z."/>
            <person name="Crist E."/>
            <person name="Chang J."/>
            <person name="Zhou Y."/>
            <person name="Radey M."/>
            <person name="Rohmer L."/>
            <person name="Haugen E."/>
            <person name="Gillett W."/>
            <person name="Wuthiekanun V."/>
            <person name="Peacock S.J."/>
            <person name="Kaul R."/>
            <person name="Miller S.I."/>
            <person name="Manoil C."/>
            <person name="Jacobs M.A."/>
        </authorList>
    </citation>
    <scope>NUCLEOTIDE SEQUENCE [LARGE SCALE GENOMIC DNA]</scope>
    <source>
        <strain evidence="2 3">1026b</strain>
    </source>
</reference>
<evidence type="ECO:0000313" key="2">
    <source>
        <dbReference type="EMBL" id="AFI65027.1"/>
    </source>
</evidence>
<protein>
    <submittedName>
        <fullName evidence="2">Uncharacterized protein</fullName>
    </submittedName>
</protein>
<name>A0A0H3HEQ0_BURP2</name>
<dbReference type="KEGG" id="bpz:BP1026B_I0362"/>
<feature type="compositionally biased region" description="Basic and acidic residues" evidence="1">
    <location>
        <begin position="42"/>
        <end position="54"/>
    </location>
</feature>
<accession>A0A0H3HEQ0</accession>
<feature type="compositionally biased region" description="Basic residues" evidence="1">
    <location>
        <begin position="55"/>
        <end position="67"/>
    </location>
</feature>